<organism evidence="2 3">
    <name type="scientific">Tribonema minus</name>
    <dbReference type="NCBI Taxonomy" id="303371"/>
    <lineage>
        <taxon>Eukaryota</taxon>
        <taxon>Sar</taxon>
        <taxon>Stramenopiles</taxon>
        <taxon>Ochrophyta</taxon>
        <taxon>PX clade</taxon>
        <taxon>Xanthophyceae</taxon>
        <taxon>Tribonematales</taxon>
        <taxon>Tribonemataceae</taxon>
        <taxon>Tribonema</taxon>
    </lineage>
</organism>
<feature type="compositionally biased region" description="Low complexity" evidence="1">
    <location>
        <begin position="80"/>
        <end position="90"/>
    </location>
</feature>
<name>A0A835YPW3_9STRA</name>
<reference evidence="2" key="1">
    <citation type="submission" date="2021-02" db="EMBL/GenBank/DDBJ databases">
        <title>First Annotated Genome of the Yellow-green Alga Tribonema minus.</title>
        <authorList>
            <person name="Mahan K.M."/>
        </authorList>
    </citation>
    <scope>NUCLEOTIDE SEQUENCE</scope>
    <source>
        <strain evidence="2">UTEX B ZZ1240</strain>
    </source>
</reference>
<evidence type="ECO:0000313" key="2">
    <source>
        <dbReference type="EMBL" id="KAG5175039.1"/>
    </source>
</evidence>
<evidence type="ECO:0000313" key="3">
    <source>
        <dbReference type="Proteomes" id="UP000664859"/>
    </source>
</evidence>
<feature type="region of interest" description="Disordered" evidence="1">
    <location>
        <begin position="73"/>
        <end position="187"/>
    </location>
</feature>
<sequence length="187" mass="19164">MKTSAAVAYALGTIGSASAFFMPLAPRTAPGALRMVAEEGQASAVKSNMLDALKSRLSNPAISALTVGTGSDYAIEEEAPPAAAAPAPAATEEEEEEAPKADEEKEATEAKAAADAKAAAEAKAAEEAQAKGEAEAKAAAEAEAKLHIGTGGMADTRNPDPKDHEDPRKSISRAPTFEEYLKQRAAN</sequence>
<gene>
    <name evidence="2" type="ORF">JKP88DRAFT_101207</name>
</gene>
<dbReference type="EMBL" id="JAFCMP010000555">
    <property type="protein sequence ID" value="KAG5175039.1"/>
    <property type="molecule type" value="Genomic_DNA"/>
</dbReference>
<proteinExistence type="predicted"/>
<comment type="caution">
    <text evidence="2">The sequence shown here is derived from an EMBL/GenBank/DDBJ whole genome shotgun (WGS) entry which is preliminary data.</text>
</comment>
<feature type="compositionally biased region" description="Basic and acidic residues" evidence="1">
    <location>
        <begin position="157"/>
        <end position="169"/>
    </location>
</feature>
<dbReference type="Proteomes" id="UP000664859">
    <property type="component" value="Unassembled WGS sequence"/>
</dbReference>
<evidence type="ECO:0000256" key="1">
    <source>
        <dbReference type="SAM" id="MobiDB-lite"/>
    </source>
</evidence>
<feature type="compositionally biased region" description="Basic and acidic residues" evidence="1">
    <location>
        <begin position="98"/>
        <end position="146"/>
    </location>
</feature>
<dbReference type="AlphaFoldDB" id="A0A835YPW3"/>
<protein>
    <submittedName>
        <fullName evidence="2">Uncharacterized protein</fullName>
    </submittedName>
</protein>
<accession>A0A835YPW3</accession>
<keyword evidence="3" id="KW-1185">Reference proteome</keyword>